<organism evidence="11 12">
    <name type="scientific">Bifidobacterium dentium</name>
    <dbReference type="NCBI Taxonomy" id="1689"/>
    <lineage>
        <taxon>Bacteria</taxon>
        <taxon>Bacillati</taxon>
        <taxon>Actinomycetota</taxon>
        <taxon>Actinomycetes</taxon>
        <taxon>Bifidobacteriales</taxon>
        <taxon>Bifidobacteriaceae</taxon>
        <taxon>Bifidobacterium</taxon>
    </lineage>
</organism>
<dbReference type="NCBIfam" id="TIGR01573">
    <property type="entry name" value="cas2"/>
    <property type="match status" value="1"/>
</dbReference>
<dbReference type="RefSeq" id="WP_003839268.1">
    <property type="nucleotide sequence ID" value="NZ_CABKPB010000001.1"/>
</dbReference>
<dbReference type="GO" id="GO:0051607">
    <property type="term" value="P:defense response to virus"/>
    <property type="evidence" value="ECO:0007669"/>
    <property type="project" value="UniProtKB-UniRule"/>
</dbReference>
<dbReference type="PIRSF" id="PIRSF032582">
    <property type="entry name" value="Cas2"/>
    <property type="match status" value="1"/>
</dbReference>
<comment type="function">
    <text evidence="9">CRISPR (clustered regularly interspaced short palindromic repeat), is an adaptive immune system that provides protection against mobile genetic elements (viruses, transposable elements and conjugative plasmids). CRISPR clusters contain sequences complementary to antecedent mobile elements and target invading nucleic acids. CRISPR clusters are transcribed and processed into CRISPR RNA (crRNA). Functions as a ssRNA-specific endoribonuclease. Involved in the integration of spacer DNA into the CRISPR cassette.</text>
</comment>
<dbReference type="CDD" id="cd09725">
    <property type="entry name" value="Cas2_I_II_III"/>
    <property type="match status" value="1"/>
</dbReference>
<keyword evidence="7 9" id="KW-0460">Magnesium</keyword>
<gene>
    <name evidence="9 11" type="primary">cas2</name>
    <name evidence="11" type="ORF">GBB04_00970</name>
</gene>
<dbReference type="PANTHER" id="PTHR34405">
    <property type="entry name" value="CRISPR-ASSOCIATED ENDORIBONUCLEASE CAS2"/>
    <property type="match status" value="1"/>
</dbReference>
<dbReference type="AlphaFoldDB" id="A0A7J5TK66"/>
<dbReference type="PANTHER" id="PTHR34405:SF3">
    <property type="entry name" value="CRISPR-ASSOCIATED ENDORIBONUCLEASE CAS2 3"/>
    <property type="match status" value="1"/>
</dbReference>
<comment type="cofactor">
    <cofactor evidence="1 9">
        <name>Mg(2+)</name>
        <dbReference type="ChEBI" id="CHEBI:18420"/>
    </cofactor>
</comment>
<protein>
    <recommendedName>
        <fullName evidence="9">CRISPR-associated endoribonuclease Cas2</fullName>
        <ecNumber evidence="9">3.1.-.-</ecNumber>
    </recommendedName>
</protein>
<dbReference type="InterPro" id="IPR019199">
    <property type="entry name" value="Virulence_VapD/CRISPR_Cas2"/>
</dbReference>
<evidence type="ECO:0000256" key="8">
    <source>
        <dbReference type="ARBA" id="ARBA00023118"/>
    </source>
</evidence>
<evidence type="ECO:0000256" key="3">
    <source>
        <dbReference type="ARBA" id="ARBA00022722"/>
    </source>
</evidence>
<evidence type="ECO:0000256" key="2">
    <source>
        <dbReference type="ARBA" id="ARBA00009959"/>
    </source>
</evidence>
<evidence type="ECO:0000256" key="7">
    <source>
        <dbReference type="ARBA" id="ARBA00022842"/>
    </source>
</evidence>
<evidence type="ECO:0000313" key="11">
    <source>
        <dbReference type="EMBL" id="KAB7462384.1"/>
    </source>
</evidence>
<dbReference type="EMBL" id="WDPD01000001">
    <property type="protein sequence ID" value="KAB7462384.1"/>
    <property type="molecule type" value="Genomic_DNA"/>
</dbReference>
<dbReference type="SUPFAM" id="SSF143430">
    <property type="entry name" value="TTP0101/SSO1404-like"/>
    <property type="match status" value="1"/>
</dbReference>
<evidence type="ECO:0000256" key="1">
    <source>
        <dbReference type="ARBA" id="ARBA00001946"/>
    </source>
</evidence>
<proteinExistence type="inferred from homology"/>
<dbReference type="Pfam" id="PF09827">
    <property type="entry name" value="CRISPR_Cas2"/>
    <property type="match status" value="1"/>
</dbReference>
<dbReference type="GO" id="GO:0016787">
    <property type="term" value="F:hydrolase activity"/>
    <property type="evidence" value="ECO:0007669"/>
    <property type="project" value="UniProtKB-KW"/>
</dbReference>
<sequence length="96" mass="11129">MMVVVAYDVNTETTAGKRRLRNVAKTCMKYGQRVQNSVFECSVTSSDYLTLVNEVMKIMDQEKDSLRLYKLGTKYSEKIEHYGVQRHLPVDDVMMI</sequence>
<dbReference type="EC" id="3.1.-.-" evidence="9"/>
<dbReference type="HAMAP" id="MF_01471">
    <property type="entry name" value="Cas2"/>
    <property type="match status" value="1"/>
</dbReference>
<evidence type="ECO:0000313" key="12">
    <source>
        <dbReference type="Proteomes" id="UP000429211"/>
    </source>
</evidence>
<evidence type="ECO:0000256" key="6">
    <source>
        <dbReference type="ARBA" id="ARBA00022801"/>
    </source>
</evidence>
<keyword evidence="4 9" id="KW-0479">Metal-binding</keyword>
<keyword evidence="5 9" id="KW-0255">Endonuclease</keyword>
<evidence type="ECO:0000256" key="4">
    <source>
        <dbReference type="ARBA" id="ARBA00022723"/>
    </source>
</evidence>
<dbReference type="InterPro" id="IPR021127">
    <property type="entry name" value="CRISPR_associated_Cas2"/>
</dbReference>
<comment type="similarity">
    <text evidence="2 9 10">Belongs to the CRISPR-associated endoribonuclease Cas2 protein family.</text>
</comment>
<dbReference type="Proteomes" id="UP000429211">
    <property type="component" value="Unassembled WGS sequence"/>
</dbReference>
<evidence type="ECO:0000256" key="9">
    <source>
        <dbReference type="HAMAP-Rule" id="MF_01471"/>
    </source>
</evidence>
<keyword evidence="6 9" id="KW-0378">Hydrolase</keyword>
<dbReference type="GeneID" id="31606803"/>
<evidence type="ECO:0000256" key="10">
    <source>
        <dbReference type="PIRNR" id="PIRNR032582"/>
    </source>
</evidence>
<reference evidence="11 12" key="1">
    <citation type="journal article" date="2019" name="Nat. Med.">
        <title>A library of human gut bacterial isolates paired with longitudinal multiomics data enables mechanistic microbiome research.</title>
        <authorList>
            <person name="Poyet M."/>
            <person name="Groussin M."/>
            <person name="Gibbons S.M."/>
            <person name="Avila-Pacheco J."/>
            <person name="Jiang X."/>
            <person name="Kearney S.M."/>
            <person name="Perrotta A.R."/>
            <person name="Berdy B."/>
            <person name="Zhao S."/>
            <person name="Lieberman T.D."/>
            <person name="Swanson P.K."/>
            <person name="Smith M."/>
            <person name="Roesemann S."/>
            <person name="Alexander J.E."/>
            <person name="Rich S.A."/>
            <person name="Livny J."/>
            <person name="Vlamakis H."/>
            <person name="Clish C."/>
            <person name="Bullock K."/>
            <person name="Deik A."/>
            <person name="Scott J."/>
            <person name="Pierce K.A."/>
            <person name="Xavier R.J."/>
            <person name="Alm E.J."/>
        </authorList>
    </citation>
    <scope>NUCLEOTIDE SEQUENCE [LARGE SCALE GENOMIC DNA]</scope>
    <source>
        <strain evidence="11 12">BIOML-A2</strain>
    </source>
</reference>
<name>A0A7J5TK66_9BIFI</name>
<dbReference type="GO" id="GO:0004521">
    <property type="term" value="F:RNA endonuclease activity"/>
    <property type="evidence" value="ECO:0007669"/>
    <property type="project" value="UniProtKB-UniRule"/>
</dbReference>
<feature type="binding site" evidence="9">
    <location>
        <position position="8"/>
    </location>
    <ligand>
        <name>Mg(2+)</name>
        <dbReference type="ChEBI" id="CHEBI:18420"/>
        <note>catalytic</note>
    </ligand>
</feature>
<keyword evidence="8 9" id="KW-0051">Antiviral defense</keyword>
<dbReference type="Gene3D" id="3.30.70.240">
    <property type="match status" value="1"/>
</dbReference>
<keyword evidence="3 9" id="KW-0540">Nuclease</keyword>
<evidence type="ECO:0000256" key="5">
    <source>
        <dbReference type="ARBA" id="ARBA00022759"/>
    </source>
</evidence>
<comment type="subunit">
    <text evidence="9">Homodimer, forms a heterotetramer with a Cas1 homodimer.</text>
</comment>
<dbReference type="GO" id="GO:0043571">
    <property type="term" value="P:maintenance of CRISPR repeat elements"/>
    <property type="evidence" value="ECO:0007669"/>
    <property type="project" value="UniProtKB-UniRule"/>
</dbReference>
<dbReference type="GO" id="GO:0046872">
    <property type="term" value="F:metal ion binding"/>
    <property type="evidence" value="ECO:0007669"/>
    <property type="project" value="UniProtKB-UniRule"/>
</dbReference>
<comment type="caution">
    <text evidence="11">The sequence shown here is derived from an EMBL/GenBank/DDBJ whole genome shotgun (WGS) entry which is preliminary data.</text>
</comment>
<accession>A0A7J5TK66</accession>